<comment type="subcellular location">
    <subcellularLocation>
        <location evidence="1">Cell membrane</location>
        <topology evidence="1">Multi-pass membrane protein</topology>
    </subcellularLocation>
</comment>
<dbReference type="Gene3D" id="3.30.240.20">
    <property type="entry name" value="bsu07140 like domains"/>
    <property type="match status" value="1"/>
</dbReference>
<feature type="transmembrane region" description="Helical" evidence="7">
    <location>
        <begin position="41"/>
        <end position="61"/>
    </location>
</feature>
<dbReference type="PANTHER" id="PTHR34582:SF6">
    <property type="entry name" value="UPF0702 TRANSMEMBRANE PROTEIN YCAP"/>
    <property type="match status" value="1"/>
</dbReference>
<evidence type="ECO:0000256" key="1">
    <source>
        <dbReference type="ARBA" id="ARBA00004651"/>
    </source>
</evidence>
<dbReference type="AlphaFoldDB" id="A0A3N0CAD7"/>
<protein>
    <submittedName>
        <fullName evidence="9">DUF421 domain-containing protein</fullName>
    </submittedName>
</protein>
<dbReference type="PANTHER" id="PTHR34582">
    <property type="entry name" value="UPF0702 TRANSMEMBRANE PROTEIN YCAP"/>
    <property type="match status" value="1"/>
</dbReference>
<keyword evidence="5 7" id="KW-1133">Transmembrane helix</keyword>
<reference evidence="9 10" key="1">
    <citation type="submission" date="2018-11" db="EMBL/GenBank/DDBJ databases">
        <authorList>
            <person name="Li F."/>
        </authorList>
    </citation>
    <scope>NUCLEOTIDE SEQUENCE [LARGE SCALE GENOMIC DNA]</scope>
    <source>
        <strain evidence="9 10">Gsoil 097</strain>
    </source>
</reference>
<dbReference type="OrthoDB" id="9793799at2"/>
<keyword evidence="3" id="KW-1003">Cell membrane</keyword>
<organism evidence="9 10">
    <name type="scientific">Nocardioides marmoriginsengisoli</name>
    <dbReference type="NCBI Taxonomy" id="661483"/>
    <lineage>
        <taxon>Bacteria</taxon>
        <taxon>Bacillati</taxon>
        <taxon>Actinomycetota</taxon>
        <taxon>Actinomycetes</taxon>
        <taxon>Propionibacteriales</taxon>
        <taxon>Nocardioidaceae</taxon>
        <taxon>Nocardioides</taxon>
    </lineage>
</organism>
<comment type="similarity">
    <text evidence="2">Belongs to the UPF0702 family.</text>
</comment>
<accession>A0A3N0CAD7</accession>
<dbReference type="InterPro" id="IPR007353">
    <property type="entry name" value="DUF421"/>
</dbReference>
<evidence type="ECO:0000256" key="2">
    <source>
        <dbReference type="ARBA" id="ARBA00006448"/>
    </source>
</evidence>
<dbReference type="GO" id="GO:0005886">
    <property type="term" value="C:plasma membrane"/>
    <property type="evidence" value="ECO:0007669"/>
    <property type="project" value="UniProtKB-SubCell"/>
</dbReference>
<gene>
    <name evidence="9" type="ORF">EFK50_19020</name>
</gene>
<dbReference type="Pfam" id="PF04239">
    <property type="entry name" value="DUF421"/>
    <property type="match status" value="1"/>
</dbReference>
<evidence type="ECO:0000256" key="7">
    <source>
        <dbReference type="SAM" id="Phobius"/>
    </source>
</evidence>
<dbReference type="InterPro" id="IPR023090">
    <property type="entry name" value="UPF0702_alpha/beta_dom_sf"/>
</dbReference>
<sequence>MWNDMMNLDLPVAEKVIRTIAVYLVLAVLIRLAGKRDLAQLNAFDLVVMLLVSNVVQNAIIGPDNTLLGGVIGAVVLIGFNAVVVRLTRRSDAVARVVEGTPTVIAENGSWDLDALRHEGLRQADADAALRRQNANGVADVELATIEPGGAIVATLRADLQSATRADVARLEAKLDRLLAAGT</sequence>
<keyword evidence="4 7" id="KW-0812">Transmembrane</keyword>
<name>A0A3N0CAD7_9ACTN</name>
<proteinExistence type="inferred from homology"/>
<feature type="transmembrane region" description="Helical" evidence="7">
    <location>
        <begin position="16"/>
        <end position="34"/>
    </location>
</feature>
<dbReference type="EMBL" id="RJSE01000009">
    <property type="protein sequence ID" value="RNL60428.1"/>
    <property type="molecule type" value="Genomic_DNA"/>
</dbReference>
<evidence type="ECO:0000313" key="9">
    <source>
        <dbReference type="EMBL" id="RNL60428.1"/>
    </source>
</evidence>
<evidence type="ECO:0000259" key="8">
    <source>
        <dbReference type="Pfam" id="PF04239"/>
    </source>
</evidence>
<dbReference type="Proteomes" id="UP000267128">
    <property type="component" value="Unassembled WGS sequence"/>
</dbReference>
<feature type="transmembrane region" description="Helical" evidence="7">
    <location>
        <begin position="67"/>
        <end position="87"/>
    </location>
</feature>
<evidence type="ECO:0000256" key="4">
    <source>
        <dbReference type="ARBA" id="ARBA00022692"/>
    </source>
</evidence>
<evidence type="ECO:0000313" key="10">
    <source>
        <dbReference type="Proteomes" id="UP000267128"/>
    </source>
</evidence>
<evidence type="ECO:0000256" key="6">
    <source>
        <dbReference type="ARBA" id="ARBA00023136"/>
    </source>
</evidence>
<comment type="caution">
    <text evidence="9">The sequence shown here is derived from an EMBL/GenBank/DDBJ whole genome shotgun (WGS) entry which is preliminary data.</text>
</comment>
<keyword evidence="6 7" id="KW-0472">Membrane</keyword>
<feature type="domain" description="YetF C-terminal" evidence="8">
    <location>
        <begin position="90"/>
        <end position="159"/>
    </location>
</feature>
<evidence type="ECO:0000256" key="3">
    <source>
        <dbReference type="ARBA" id="ARBA00022475"/>
    </source>
</evidence>
<evidence type="ECO:0000256" key="5">
    <source>
        <dbReference type="ARBA" id="ARBA00022989"/>
    </source>
</evidence>
<keyword evidence="10" id="KW-1185">Reference proteome</keyword>